<dbReference type="Pfam" id="PF13276">
    <property type="entry name" value="HTH_21"/>
    <property type="match status" value="1"/>
</dbReference>
<evidence type="ECO:0000313" key="3">
    <source>
        <dbReference type="EMBL" id="MFC5568423.1"/>
    </source>
</evidence>
<dbReference type="NCBIfam" id="NF033516">
    <property type="entry name" value="transpos_IS3"/>
    <property type="match status" value="1"/>
</dbReference>
<keyword evidence="1" id="KW-0175">Coiled coil</keyword>
<dbReference type="Pfam" id="PF13683">
    <property type="entry name" value="rve_3"/>
    <property type="match status" value="1"/>
</dbReference>
<name>A0ABW0SH99_9RHOB</name>
<feature type="domain" description="Integrase catalytic" evidence="2">
    <location>
        <begin position="199"/>
        <end position="360"/>
    </location>
</feature>
<evidence type="ECO:0000313" key="4">
    <source>
        <dbReference type="Proteomes" id="UP001596056"/>
    </source>
</evidence>
<comment type="caution">
    <text evidence="3">The sequence shown here is derived from an EMBL/GenBank/DDBJ whole genome shotgun (WGS) entry which is preliminary data.</text>
</comment>
<accession>A0ABW0SH99</accession>
<dbReference type="RefSeq" id="WP_209843641.1">
    <property type="nucleotide sequence ID" value="NZ_JAGGJP010000054.1"/>
</dbReference>
<evidence type="ECO:0000259" key="2">
    <source>
        <dbReference type="PROSITE" id="PS50994"/>
    </source>
</evidence>
<dbReference type="PANTHER" id="PTHR47515">
    <property type="entry name" value="LOW CALCIUM RESPONSE LOCUS PROTEIN T"/>
    <property type="match status" value="1"/>
</dbReference>
<dbReference type="PANTHER" id="PTHR47515:SF1">
    <property type="entry name" value="BLR2054 PROTEIN"/>
    <property type="match status" value="1"/>
</dbReference>
<dbReference type="EMBL" id="JBHSNA010000056">
    <property type="protein sequence ID" value="MFC5568423.1"/>
    <property type="molecule type" value="Genomic_DNA"/>
</dbReference>
<dbReference type="Pfam" id="PF01527">
    <property type="entry name" value="HTH_Tnp_1"/>
    <property type="match status" value="1"/>
</dbReference>
<protein>
    <submittedName>
        <fullName evidence="3">IS3 family transposase</fullName>
    </submittedName>
</protein>
<dbReference type="InterPro" id="IPR048020">
    <property type="entry name" value="Transpos_IS3"/>
</dbReference>
<keyword evidence="4" id="KW-1185">Reference proteome</keyword>
<dbReference type="InterPro" id="IPR012337">
    <property type="entry name" value="RNaseH-like_sf"/>
</dbReference>
<proteinExistence type="predicted"/>
<evidence type="ECO:0000256" key="1">
    <source>
        <dbReference type="SAM" id="Coils"/>
    </source>
</evidence>
<dbReference type="InterPro" id="IPR002514">
    <property type="entry name" value="Transposase_8"/>
</dbReference>
<dbReference type="SUPFAM" id="SSF53098">
    <property type="entry name" value="Ribonuclease H-like"/>
    <property type="match status" value="1"/>
</dbReference>
<dbReference type="InterPro" id="IPR036397">
    <property type="entry name" value="RNaseH_sf"/>
</dbReference>
<reference evidence="4" key="1">
    <citation type="journal article" date="2019" name="Int. J. Syst. Evol. Microbiol.">
        <title>The Global Catalogue of Microorganisms (GCM) 10K type strain sequencing project: providing services to taxonomists for standard genome sequencing and annotation.</title>
        <authorList>
            <consortium name="The Broad Institute Genomics Platform"/>
            <consortium name="The Broad Institute Genome Sequencing Center for Infectious Disease"/>
            <person name="Wu L."/>
            <person name="Ma J."/>
        </authorList>
    </citation>
    <scope>NUCLEOTIDE SEQUENCE [LARGE SCALE GENOMIC DNA]</scope>
    <source>
        <strain evidence="4">KACC 11588</strain>
    </source>
</reference>
<dbReference type="PROSITE" id="PS50994">
    <property type="entry name" value="INTEGRASE"/>
    <property type="match status" value="1"/>
</dbReference>
<dbReference type="InterPro" id="IPR025948">
    <property type="entry name" value="HTH-like_dom"/>
</dbReference>
<dbReference type="InterPro" id="IPR009057">
    <property type="entry name" value="Homeodomain-like_sf"/>
</dbReference>
<gene>
    <name evidence="3" type="ORF">ACFPOC_18740</name>
</gene>
<dbReference type="InterPro" id="IPR001584">
    <property type="entry name" value="Integrase_cat-core"/>
</dbReference>
<organism evidence="3 4">
    <name type="scientific">Rubellimicrobium aerolatum</name>
    <dbReference type="NCBI Taxonomy" id="490979"/>
    <lineage>
        <taxon>Bacteria</taxon>
        <taxon>Pseudomonadati</taxon>
        <taxon>Pseudomonadota</taxon>
        <taxon>Alphaproteobacteria</taxon>
        <taxon>Rhodobacterales</taxon>
        <taxon>Roseobacteraceae</taxon>
        <taxon>Rubellimicrobium</taxon>
    </lineage>
</organism>
<feature type="coiled-coil region" evidence="1">
    <location>
        <begin position="49"/>
        <end position="76"/>
    </location>
</feature>
<dbReference type="SUPFAM" id="SSF46689">
    <property type="entry name" value="Homeodomain-like"/>
    <property type="match status" value="1"/>
</dbReference>
<dbReference type="Gene3D" id="3.30.420.10">
    <property type="entry name" value="Ribonuclease H-like superfamily/Ribonuclease H"/>
    <property type="match status" value="1"/>
</dbReference>
<dbReference type="Proteomes" id="UP001596056">
    <property type="component" value="Unassembled WGS sequence"/>
</dbReference>
<sequence length="396" mass="44593">MKRSRFSDEQIIGVLREHDAGVSVAEVCRRHGMSTATFYAWKAKFGGLEVSEAKRLKALEEENAKLKRLYADAMLDNTALKDLLGKKMVTPAARRNAVAHAVEVHGLSERRACAIISADRSSVRYRSVRPDDAALRARLHELADQRRRFGYRRLHVLLRQEGHAVNRKKTQRLYREEGLAVRRRKSRRRIAVARTPIPLPDGPNSRWSVDFVHDQLACGRRFRVLNIIDDVTKECLAAVVDTSLSGKRVVREMTALIERRGKPGVIVSDNGTEFTSTAVLKFTQEQKLDWRYIAPGKPTQNAFAESFQGRMRDECLNEHLFFSIRHARAIIAGWVHDYNTARPHSSLGYQTPAAYAEALRPQRPSTLRHGESSAPMAVAYGAGARNFHPAIPVATG</sequence>